<dbReference type="PANTHER" id="PTHR43667:SF2">
    <property type="entry name" value="FATTY ACID C-METHYL TRANSFERASE"/>
    <property type="match status" value="1"/>
</dbReference>
<dbReference type="Proteomes" id="UP001300012">
    <property type="component" value="Unassembled WGS sequence"/>
</dbReference>
<evidence type="ECO:0000313" key="2">
    <source>
        <dbReference type="EMBL" id="MCR8631311.1"/>
    </source>
</evidence>
<dbReference type="RefSeq" id="WP_258212912.1">
    <property type="nucleotide sequence ID" value="NZ_JANQBD010000005.1"/>
</dbReference>
<dbReference type="Pfam" id="PF13649">
    <property type="entry name" value="Methyltransf_25"/>
    <property type="match status" value="1"/>
</dbReference>
<dbReference type="PANTHER" id="PTHR43667">
    <property type="entry name" value="CYCLOPROPANE-FATTY-ACYL-PHOSPHOLIPID SYNTHASE"/>
    <property type="match status" value="1"/>
</dbReference>
<dbReference type="CDD" id="cd02440">
    <property type="entry name" value="AdoMet_MTases"/>
    <property type="match status" value="1"/>
</dbReference>
<dbReference type="SUPFAM" id="SSF53335">
    <property type="entry name" value="S-adenosyl-L-methionine-dependent methyltransferases"/>
    <property type="match status" value="1"/>
</dbReference>
<proteinExistence type="predicted"/>
<dbReference type="InterPro" id="IPR029063">
    <property type="entry name" value="SAM-dependent_MTases_sf"/>
</dbReference>
<keyword evidence="2" id="KW-0808">Transferase</keyword>
<gene>
    <name evidence="2" type="ORF">NV381_08865</name>
</gene>
<dbReference type="Gene3D" id="3.40.50.150">
    <property type="entry name" value="Vaccinia Virus protein VP39"/>
    <property type="match status" value="1"/>
</dbReference>
<keyword evidence="3" id="KW-1185">Reference proteome</keyword>
<evidence type="ECO:0000313" key="3">
    <source>
        <dbReference type="Proteomes" id="UP001300012"/>
    </source>
</evidence>
<dbReference type="InterPro" id="IPR041698">
    <property type="entry name" value="Methyltransf_25"/>
</dbReference>
<dbReference type="GO" id="GO:0032259">
    <property type="term" value="P:methylation"/>
    <property type="evidence" value="ECO:0007669"/>
    <property type="project" value="UniProtKB-KW"/>
</dbReference>
<evidence type="ECO:0000259" key="1">
    <source>
        <dbReference type="Pfam" id="PF13649"/>
    </source>
</evidence>
<name>A0ABT1YDR9_9BACL</name>
<reference evidence="2 3" key="1">
    <citation type="submission" date="2022-08" db="EMBL/GenBank/DDBJ databases">
        <title>Paenibacillus endoradicis sp. nov., Paenibacillus radicibacter sp. nov and Paenibacillus pararadicis sp. nov., three cold-adapted plant growth-promoting bacteria isolated from root of Larix gmelinii in Great Khingan.</title>
        <authorList>
            <person name="Xue H."/>
        </authorList>
    </citation>
    <scope>NUCLEOTIDE SEQUENCE [LARGE SCALE GENOMIC DNA]</scope>
    <source>
        <strain evidence="2 3">N5-1-1-5</strain>
    </source>
</reference>
<accession>A0ABT1YDR9</accession>
<organism evidence="2 3">
    <name type="scientific">Paenibacillus radicis</name>
    <name type="common">ex Xue et al. 2023</name>
    <dbReference type="NCBI Taxonomy" id="2972489"/>
    <lineage>
        <taxon>Bacteria</taxon>
        <taxon>Bacillati</taxon>
        <taxon>Bacillota</taxon>
        <taxon>Bacilli</taxon>
        <taxon>Bacillales</taxon>
        <taxon>Paenibacillaceae</taxon>
        <taxon>Paenibacillus</taxon>
    </lineage>
</organism>
<keyword evidence="2" id="KW-0489">Methyltransferase</keyword>
<protein>
    <submittedName>
        <fullName evidence="2">Class I SAM-dependent methyltransferase</fullName>
    </submittedName>
</protein>
<dbReference type="InterPro" id="IPR050723">
    <property type="entry name" value="CFA/CMAS"/>
</dbReference>
<comment type="caution">
    <text evidence="2">The sequence shown here is derived from an EMBL/GenBank/DDBJ whole genome shotgun (WGS) entry which is preliminary data.</text>
</comment>
<sequence length="253" mass="28344">MQANNRIETIRDGERKYHEACYDNYKLFEAGSWLHKPVKTVMETLKQFEEYGELTVLDLGCGVGRNSIPLAESIKSRSGVMVCVDLLESALSKLKSYSSEHGVSDYIETALSDIGNYEIAANQYDYIVAVSALEHVASEQQLVQVLGRMVHGTKANGINCIIMSTNIEEIEMDSGIQLEPLMELNMTTGKAEELLACAYKGWKVLYTTVKPLQFNIERNGSSVILKSDCWIMVLNLRCLAWISCEGKKDVRPE</sequence>
<feature type="domain" description="Methyltransferase" evidence="1">
    <location>
        <begin position="56"/>
        <end position="157"/>
    </location>
</feature>
<dbReference type="EMBL" id="JANQBD010000005">
    <property type="protein sequence ID" value="MCR8631311.1"/>
    <property type="molecule type" value="Genomic_DNA"/>
</dbReference>
<dbReference type="GO" id="GO:0008168">
    <property type="term" value="F:methyltransferase activity"/>
    <property type="evidence" value="ECO:0007669"/>
    <property type="project" value="UniProtKB-KW"/>
</dbReference>